<comment type="caution">
    <text evidence="1">The sequence shown here is derived from an EMBL/GenBank/DDBJ whole genome shotgun (WGS) entry which is preliminary data.</text>
</comment>
<gene>
    <name evidence="1" type="ORF">N7456_001209</name>
</gene>
<protein>
    <submittedName>
        <fullName evidence="1">Uncharacterized protein</fullName>
    </submittedName>
</protein>
<dbReference type="EMBL" id="JAPQKH010000001">
    <property type="protein sequence ID" value="KAJ5116861.1"/>
    <property type="molecule type" value="Genomic_DNA"/>
</dbReference>
<proteinExistence type="predicted"/>
<reference evidence="1" key="2">
    <citation type="journal article" date="2023" name="IMA Fungus">
        <title>Comparative genomic study of the Penicillium genus elucidates a diverse pangenome and 15 lateral gene transfer events.</title>
        <authorList>
            <person name="Petersen C."/>
            <person name="Sorensen T."/>
            <person name="Nielsen M.R."/>
            <person name="Sondergaard T.E."/>
            <person name="Sorensen J.L."/>
            <person name="Fitzpatrick D.A."/>
            <person name="Frisvad J.C."/>
            <person name="Nielsen K.L."/>
        </authorList>
    </citation>
    <scope>NUCLEOTIDE SEQUENCE</scope>
    <source>
        <strain evidence="1">IBT 30069</strain>
    </source>
</reference>
<name>A0A9W9GDK8_9EURO</name>
<reference evidence="1" key="1">
    <citation type="submission" date="2022-11" db="EMBL/GenBank/DDBJ databases">
        <authorList>
            <person name="Petersen C."/>
        </authorList>
    </citation>
    <scope>NUCLEOTIDE SEQUENCE</scope>
    <source>
        <strain evidence="1">IBT 30069</strain>
    </source>
</reference>
<keyword evidence="2" id="KW-1185">Reference proteome</keyword>
<sequence length="102" mass="10705">MGGGRAKAGEVSLHKTVLSAVVPVFGTAKVRLAIPASETLLSGGAADAVGFQNVNAAIDHYDTQWSNSNSVAVDNTTMPSIPLRSLRPGWDPCWNGLTPRFI</sequence>
<dbReference type="AlphaFoldDB" id="A0A9W9GDK8"/>
<accession>A0A9W9GDK8</accession>
<dbReference type="Proteomes" id="UP001149165">
    <property type="component" value="Unassembled WGS sequence"/>
</dbReference>
<evidence type="ECO:0000313" key="1">
    <source>
        <dbReference type="EMBL" id="KAJ5116861.1"/>
    </source>
</evidence>
<evidence type="ECO:0000313" key="2">
    <source>
        <dbReference type="Proteomes" id="UP001149165"/>
    </source>
</evidence>
<organism evidence="1 2">
    <name type="scientific">Penicillium angulare</name>
    <dbReference type="NCBI Taxonomy" id="116970"/>
    <lineage>
        <taxon>Eukaryota</taxon>
        <taxon>Fungi</taxon>
        <taxon>Dikarya</taxon>
        <taxon>Ascomycota</taxon>
        <taxon>Pezizomycotina</taxon>
        <taxon>Eurotiomycetes</taxon>
        <taxon>Eurotiomycetidae</taxon>
        <taxon>Eurotiales</taxon>
        <taxon>Aspergillaceae</taxon>
        <taxon>Penicillium</taxon>
    </lineage>
</organism>